<evidence type="ECO:0000256" key="1">
    <source>
        <dbReference type="ARBA" id="ARBA00008324"/>
    </source>
</evidence>
<accession>A0ABQ1J814</accession>
<dbReference type="PANTHER" id="PTHR21660">
    <property type="entry name" value="THIOESTERASE SUPERFAMILY MEMBER-RELATED"/>
    <property type="match status" value="1"/>
</dbReference>
<organism evidence="4 5">
    <name type="scientific">Blastomonas aquatica</name>
    <dbReference type="NCBI Taxonomy" id="1510276"/>
    <lineage>
        <taxon>Bacteria</taxon>
        <taxon>Pseudomonadati</taxon>
        <taxon>Pseudomonadota</taxon>
        <taxon>Alphaproteobacteria</taxon>
        <taxon>Sphingomonadales</taxon>
        <taxon>Sphingomonadaceae</taxon>
        <taxon>Blastomonas</taxon>
    </lineage>
</organism>
<dbReference type="EMBL" id="BMGD01000002">
    <property type="protein sequence ID" value="GGB59770.1"/>
    <property type="molecule type" value="Genomic_DNA"/>
</dbReference>
<gene>
    <name evidence="4" type="ORF">GCM10010833_13230</name>
</gene>
<comment type="similarity">
    <text evidence="1">Belongs to the thioesterase PaaI family.</text>
</comment>
<dbReference type="Gene3D" id="3.10.129.10">
    <property type="entry name" value="Hotdog Thioesterase"/>
    <property type="match status" value="1"/>
</dbReference>
<comment type="caution">
    <text evidence="4">The sequence shown here is derived from an EMBL/GenBank/DDBJ whole genome shotgun (WGS) entry which is preliminary data.</text>
</comment>
<dbReference type="SUPFAM" id="SSF54637">
    <property type="entry name" value="Thioesterase/thiol ester dehydrase-isomerase"/>
    <property type="match status" value="1"/>
</dbReference>
<name>A0ABQ1J814_9SPHN</name>
<keyword evidence="5" id="KW-1185">Reference proteome</keyword>
<evidence type="ECO:0000256" key="2">
    <source>
        <dbReference type="ARBA" id="ARBA00022801"/>
    </source>
</evidence>
<protein>
    <recommendedName>
        <fullName evidence="3">Thioesterase domain-containing protein</fullName>
    </recommendedName>
</protein>
<dbReference type="PANTHER" id="PTHR21660:SF1">
    <property type="entry name" value="ACYL-COENZYME A THIOESTERASE 13"/>
    <property type="match status" value="1"/>
</dbReference>
<dbReference type="InterPro" id="IPR006683">
    <property type="entry name" value="Thioestr_dom"/>
</dbReference>
<dbReference type="CDD" id="cd03443">
    <property type="entry name" value="PaaI_thioesterase"/>
    <property type="match status" value="1"/>
</dbReference>
<sequence length="144" mass="14849">MNNLSYADPKAEACLRASSQSSGFNQWSGMRLIAAGGGQVCLELDVREDQTQHHGFVHGGIIGAMADTACSWAAATVAGDVVTASYTLQFHAPATTALLCVHAAVIKQGKRNVSVEARVLAVDDNGAERRVATALALIAVVGAG</sequence>
<dbReference type="Proteomes" id="UP000614261">
    <property type="component" value="Unassembled WGS sequence"/>
</dbReference>
<dbReference type="NCBIfam" id="TIGR00369">
    <property type="entry name" value="unchar_dom_1"/>
    <property type="match status" value="1"/>
</dbReference>
<dbReference type="InterPro" id="IPR039298">
    <property type="entry name" value="ACOT13"/>
</dbReference>
<dbReference type="InterPro" id="IPR003736">
    <property type="entry name" value="PAAI_dom"/>
</dbReference>
<feature type="domain" description="Thioesterase" evidence="3">
    <location>
        <begin position="54"/>
        <end position="125"/>
    </location>
</feature>
<dbReference type="Pfam" id="PF03061">
    <property type="entry name" value="4HBT"/>
    <property type="match status" value="1"/>
</dbReference>
<keyword evidence="2" id="KW-0378">Hydrolase</keyword>
<evidence type="ECO:0000259" key="3">
    <source>
        <dbReference type="Pfam" id="PF03061"/>
    </source>
</evidence>
<proteinExistence type="inferred from homology"/>
<evidence type="ECO:0000313" key="5">
    <source>
        <dbReference type="Proteomes" id="UP000614261"/>
    </source>
</evidence>
<reference evidence="5" key="1">
    <citation type="journal article" date="2019" name="Int. J. Syst. Evol. Microbiol.">
        <title>The Global Catalogue of Microorganisms (GCM) 10K type strain sequencing project: providing services to taxonomists for standard genome sequencing and annotation.</title>
        <authorList>
            <consortium name="The Broad Institute Genomics Platform"/>
            <consortium name="The Broad Institute Genome Sequencing Center for Infectious Disease"/>
            <person name="Wu L."/>
            <person name="Ma J."/>
        </authorList>
    </citation>
    <scope>NUCLEOTIDE SEQUENCE [LARGE SCALE GENOMIC DNA]</scope>
    <source>
        <strain evidence="5">CGMCC 1.12851</strain>
    </source>
</reference>
<evidence type="ECO:0000313" key="4">
    <source>
        <dbReference type="EMBL" id="GGB59770.1"/>
    </source>
</evidence>
<dbReference type="InterPro" id="IPR029069">
    <property type="entry name" value="HotDog_dom_sf"/>
</dbReference>